<keyword evidence="8" id="KW-1185">Reference proteome</keyword>
<reference evidence="7" key="1">
    <citation type="submission" date="2010-02" db="EMBL/GenBank/DDBJ databases">
        <title>Complete sequence of Aciduliprofundum boonei T469.</title>
        <authorList>
            <consortium name="US DOE Joint Genome Institute"/>
            <person name="Lucas S."/>
            <person name="Copeland A."/>
            <person name="Lapidus A."/>
            <person name="Cheng J.-F."/>
            <person name="Bruce D."/>
            <person name="Goodwin L."/>
            <person name="Pitluck S."/>
            <person name="Saunders E."/>
            <person name="Detter J.C."/>
            <person name="Han C."/>
            <person name="Tapia R."/>
            <person name="Land M."/>
            <person name="Hauser L."/>
            <person name="Kyrpides N."/>
            <person name="Mikhailova N."/>
            <person name="Flores G."/>
            <person name="Reysenbach A.-L."/>
            <person name="Woyke T."/>
        </authorList>
    </citation>
    <scope>NUCLEOTIDE SEQUENCE</scope>
    <source>
        <strain evidence="7">T469</strain>
    </source>
</reference>
<dbReference type="GO" id="GO:0022625">
    <property type="term" value="C:cytosolic large ribosomal subunit"/>
    <property type="evidence" value="ECO:0007669"/>
    <property type="project" value="UniProtKB-UniRule"/>
</dbReference>
<dbReference type="InterPro" id="IPR045077">
    <property type="entry name" value="L3_arc_euk"/>
</dbReference>
<dbReference type="InterPro" id="IPR000597">
    <property type="entry name" value="Ribosomal_uL3"/>
</dbReference>
<accession>D3TB48</accession>
<dbReference type="InterPro" id="IPR019928">
    <property type="entry name" value="Ribosomal_uL3_arc"/>
</dbReference>
<evidence type="ECO:0000256" key="3">
    <source>
        <dbReference type="ARBA" id="ARBA00022884"/>
    </source>
</evidence>
<dbReference type="AlphaFoldDB" id="D3TB48"/>
<comment type="similarity">
    <text evidence="1 6">Belongs to the universal ribosomal protein uL3 family.</text>
</comment>
<dbReference type="GO" id="GO:0003735">
    <property type="term" value="F:structural constituent of ribosome"/>
    <property type="evidence" value="ECO:0007669"/>
    <property type="project" value="UniProtKB-UniRule"/>
</dbReference>
<evidence type="ECO:0000256" key="6">
    <source>
        <dbReference type="HAMAP-Rule" id="MF_01325"/>
    </source>
</evidence>
<dbReference type="KEGG" id="abi:Aboo_1521"/>
<comment type="function">
    <text evidence="6">One of the primary rRNA binding proteins, it binds directly near the 3'-end of the 23S rRNA, where it nucleates assembly of the 50S subunit.</text>
</comment>
<evidence type="ECO:0000256" key="2">
    <source>
        <dbReference type="ARBA" id="ARBA00022730"/>
    </source>
</evidence>
<dbReference type="InterPro" id="IPR044892">
    <property type="entry name" value="Ribosomal_L3_dom_3_arc_sf"/>
</dbReference>
<dbReference type="NCBIfam" id="NF003261">
    <property type="entry name" value="PRK04231.1"/>
    <property type="match status" value="1"/>
</dbReference>
<name>D3TB48_ACIB4</name>
<dbReference type="Pfam" id="PF00297">
    <property type="entry name" value="Ribosomal_L3"/>
    <property type="match status" value="1"/>
</dbReference>
<dbReference type="NCBIfam" id="TIGR03626">
    <property type="entry name" value="L3_arch"/>
    <property type="match status" value="1"/>
</dbReference>
<dbReference type="HAMAP" id="MF_01325_A">
    <property type="entry name" value="Ribosomal_uL3_A"/>
    <property type="match status" value="1"/>
</dbReference>
<dbReference type="PANTHER" id="PTHR11363">
    <property type="entry name" value="60S RIBOSOMAL PROTEIN L3-RELATED"/>
    <property type="match status" value="1"/>
</dbReference>
<organism evidence="7 8">
    <name type="scientific">Aciduliprofundum boonei (strain DSM 19572 / T469)</name>
    <dbReference type="NCBI Taxonomy" id="439481"/>
    <lineage>
        <taxon>Archaea</taxon>
        <taxon>Methanobacteriati</taxon>
        <taxon>Thermoplasmatota</taxon>
        <taxon>DHVE2 group</taxon>
        <taxon>Candidatus Aciduliprofundum</taxon>
    </lineage>
</organism>
<dbReference type="GO" id="GO:0006412">
    <property type="term" value="P:translation"/>
    <property type="evidence" value="ECO:0007669"/>
    <property type="project" value="UniProtKB-UniRule"/>
</dbReference>
<dbReference type="SUPFAM" id="SSF50447">
    <property type="entry name" value="Translation proteins"/>
    <property type="match status" value="1"/>
</dbReference>
<gene>
    <name evidence="6" type="primary">rpl3</name>
    <name evidence="7" type="ordered locus">Aboo_1521</name>
</gene>
<evidence type="ECO:0000313" key="7">
    <source>
        <dbReference type="EMBL" id="ADD09327.1"/>
    </source>
</evidence>
<dbReference type="Gene3D" id="4.10.960.10">
    <property type="entry name" value="Ribosomal protein L3, domain 3"/>
    <property type="match status" value="1"/>
</dbReference>
<dbReference type="PANTHER" id="PTHR11363:SF5">
    <property type="entry name" value="LARGE RIBOSOMAL SUBUNIT PROTEIN UL3"/>
    <property type="match status" value="1"/>
</dbReference>
<keyword evidence="5 6" id="KW-0687">Ribonucleoprotein</keyword>
<dbReference type="Gene3D" id="3.30.1430.10">
    <property type="match status" value="1"/>
</dbReference>
<sequence length="340" mass="38871">MGSAHHPRRGSMAYYPRKRAASPIPRIRTWPEIEDGPRIQGFAGYKAGMTHVFTIDWRKHTTTAGQEIWTPVTVIEVPPMKVAGVRFYERTMYGLKSIGEVWDENLDKELARRFPLPKEYSKDKALERIKGDIEDIRLIVHTQPRLVSGVPKKAPDIMEIRVGGGTIDARKEYALNLLGKEIKFSDFKSDGKFVDVIAITKGKGFQGHVKRFGVKLLNQKNRKHRRMIGTLGPWHPDWVRYTVPQAGQMGYHQRTEYNKRIVKYVDFIEENGEKRLAIDITPKGGFPHYGEVKNAYVLIHGSVPGPAKRLIRFRDPVRQTLEDVEGIEITYVSLESKQGV</sequence>
<protein>
    <recommendedName>
        <fullName evidence="6">Large ribosomal subunit protein uL3</fullName>
    </recommendedName>
</protein>
<evidence type="ECO:0000256" key="4">
    <source>
        <dbReference type="ARBA" id="ARBA00022980"/>
    </source>
</evidence>
<keyword evidence="2 6" id="KW-0699">rRNA-binding</keyword>
<dbReference type="InterPro" id="IPR009000">
    <property type="entry name" value="Transl_B-barrel_sf"/>
</dbReference>
<evidence type="ECO:0000313" key="8">
    <source>
        <dbReference type="Proteomes" id="UP000001400"/>
    </source>
</evidence>
<evidence type="ECO:0000256" key="5">
    <source>
        <dbReference type="ARBA" id="ARBA00023274"/>
    </source>
</evidence>
<dbReference type="Gene3D" id="2.40.30.10">
    <property type="entry name" value="Translation factors"/>
    <property type="match status" value="1"/>
</dbReference>
<evidence type="ECO:0000256" key="1">
    <source>
        <dbReference type="ARBA" id="ARBA00006540"/>
    </source>
</evidence>
<dbReference type="EMBL" id="CP001941">
    <property type="protein sequence ID" value="ADD09327.1"/>
    <property type="molecule type" value="Genomic_DNA"/>
</dbReference>
<keyword evidence="3 6" id="KW-0694">RNA-binding</keyword>
<dbReference type="GO" id="GO:0019843">
    <property type="term" value="F:rRNA binding"/>
    <property type="evidence" value="ECO:0007669"/>
    <property type="project" value="UniProtKB-UniRule"/>
</dbReference>
<dbReference type="RefSeq" id="WP_012997464.1">
    <property type="nucleotide sequence ID" value="NC_013926.1"/>
</dbReference>
<dbReference type="GeneID" id="8828490"/>
<dbReference type="HOGENOM" id="CLU_033361_2_0_2"/>
<comment type="subunit">
    <text evidence="6">Part of the 50S ribosomal subunit. Forms a cluster with proteins L14 and L24e.</text>
</comment>
<proteinExistence type="inferred from homology"/>
<keyword evidence="4 6" id="KW-0689">Ribosomal protein</keyword>
<dbReference type="Proteomes" id="UP000001400">
    <property type="component" value="Chromosome"/>
</dbReference>